<dbReference type="InterPro" id="IPR046058">
    <property type="entry name" value="WbuC_cupin"/>
</dbReference>
<dbReference type="RefSeq" id="WP_039744613.1">
    <property type="nucleotide sequence ID" value="NZ_CP009788.1"/>
</dbReference>
<evidence type="ECO:0000313" key="3">
    <source>
        <dbReference type="Proteomes" id="UP000057609"/>
    </source>
</evidence>
<evidence type="ECO:0000259" key="1">
    <source>
        <dbReference type="Pfam" id="PF19480"/>
    </source>
</evidence>
<sequence length="157" mass="17019">MRILTEALLDEVTAQAAAAPRGRKNHNLHPSDDFCCHRLLNAIEPGSYIQPHRHLDPLKDESMVVVRGALGVVSFNEEGEVTGTFILRCGGEAFAVDIPHGEFHTVVSLAPGTVFFEAKAGPYLPLTADEKAPWAPAEGEPAASSYLDSLVQMFPRQ</sequence>
<dbReference type="Pfam" id="PF19480">
    <property type="entry name" value="DUF6016"/>
    <property type="match status" value="1"/>
</dbReference>
<dbReference type="NCBIfam" id="TIGR04366">
    <property type="entry name" value="cupin_WbuC"/>
    <property type="match status" value="1"/>
</dbReference>
<dbReference type="SUPFAM" id="SSF51182">
    <property type="entry name" value="RmlC-like cupins"/>
    <property type="match status" value="1"/>
</dbReference>
<reference evidence="2 3" key="1">
    <citation type="journal article" date="2015" name="Genome Announc.">
        <title>Complete Genome of Geobacter pickeringii G13T, a Metal-Reducing Isolate from Sedimentary Kaolin Deposits.</title>
        <authorList>
            <person name="Badalamenti J.P."/>
            <person name="Bond D.R."/>
        </authorList>
    </citation>
    <scope>NUCLEOTIDE SEQUENCE [LARGE SCALE GENOMIC DNA]</scope>
    <source>
        <strain evidence="2 3">G13</strain>
    </source>
</reference>
<accession>A0A0B5BKD3</accession>
<evidence type="ECO:0000313" key="2">
    <source>
        <dbReference type="EMBL" id="AJE04521.1"/>
    </source>
</evidence>
<dbReference type="CDD" id="cd07005">
    <property type="entry name" value="cupin_WbuC-like"/>
    <property type="match status" value="1"/>
</dbReference>
<gene>
    <name evidence="2" type="ORF">GPICK_15170</name>
</gene>
<proteinExistence type="predicted"/>
<dbReference type="EMBL" id="CP009788">
    <property type="protein sequence ID" value="AJE04521.1"/>
    <property type="molecule type" value="Genomic_DNA"/>
</dbReference>
<dbReference type="OrthoDB" id="981227at2"/>
<dbReference type="InterPro" id="IPR011051">
    <property type="entry name" value="RmlC_Cupin_sf"/>
</dbReference>
<keyword evidence="3" id="KW-1185">Reference proteome</keyword>
<dbReference type="AlphaFoldDB" id="A0A0B5BKD3"/>
<dbReference type="STRING" id="345632.GPICK_15170"/>
<protein>
    <recommendedName>
        <fullName evidence="1">Cupin fold metalloprotein WbuC cupin domain-containing protein</fullName>
    </recommendedName>
</protein>
<name>A0A0B5BKD3_9BACT</name>
<feature type="domain" description="Cupin fold metalloprotein WbuC cupin" evidence="1">
    <location>
        <begin position="5"/>
        <end position="87"/>
    </location>
</feature>
<dbReference type="KEGG" id="gpi:GPICK_15170"/>
<dbReference type="HOGENOM" id="CLU_121835_0_0_7"/>
<dbReference type="InterPro" id="IPR027565">
    <property type="entry name" value="Cupin_WbuC"/>
</dbReference>
<dbReference type="Proteomes" id="UP000057609">
    <property type="component" value="Chromosome"/>
</dbReference>
<organism evidence="2 3">
    <name type="scientific">Geobacter pickeringii</name>
    <dbReference type="NCBI Taxonomy" id="345632"/>
    <lineage>
        <taxon>Bacteria</taxon>
        <taxon>Pseudomonadati</taxon>
        <taxon>Thermodesulfobacteriota</taxon>
        <taxon>Desulfuromonadia</taxon>
        <taxon>Geobacterales</taxon>
        <taxon>Geobacteraceae</taxon>
        <taxon>Geobacter</taxon>
    </lineage>
</organism>